<dbReference type="InterPro" id="IPR013656">
    <property type="entry name" value="PAS_4"/>
</dbReference>
<dbReference type="Proteomes" id="UP000256794">
    <property type="component" value="Unassembled WGS sequence"/>
</dbReference>
<reference evidence="5 6" key="1">
    <citation type="submission" date="2018-08" db="EMBL/GenBank/DDBJ databases">
        <title>Genomic Encyclopedia of Archaeal and Bacterial Type Strains, Phase II (KMG-II): from individual species to whole genera.</title>
        <authorList>
            <person name="Goeker M."/>
        </authorList>
    </citation>
    <scope>NUCLEOTIDE SEQUENCE [LARGE SCALE GENOMIC DNA]</scope>
    <source>
        <strain evidence="5 6">DSM 582</strain>
    </source>
</reference>
<dbReference type="EMBL" id="QUMX01000018">
    <property type="protein sequence ID" value="REG45930.1"/>
    <property type="molecule type" value="Genomic_DNA"/>
</dbReference>
<dbReference type="Gene3D" id="1.10.10.60">
    <property type="entry name" value="Homeodomain-like"/>
    <property type="match status" value="1"/>
</dbReference>
<evidence type="ECO:0000256" key="3">
    <source>
        <dbReference type="ARBA" id="ARBA00023163"/>
    </source>
</evidence>
<evidence type="ECO:0000313" key="6">
    <source>
        <dbReference type="Proteomes" id="UP000256794"/>
    </source>
</evidence>
<dbReference type="InterPro" id="IPR035965">
    <property type="entry name" value="PAS-like_dom_sf"/>
</dbReference>
<feature type="domain" description="HTH araC/xylS-type" evidence="4">
    <location>
        <begin position="135"/>
        <end position="233"/>
    </location>
</feature>
<dbReference type="Pfam" id="PF12833">
    <property type="entry name" value="HTH_18"/>
    <property type="match status" value="1"/>
</dbReference>
<dbReference type="Pfam" id="PF08448">
    <property type="entry name" value="PAS_4"/>
    <property type="match status" value="1"/>
</dbReference>
<dbReference type="Gene3D" id="3.30.450.20">
    <property type="entry name" value="PAS domain"/>
    <property type="match status" value="1"/>
</dbReference>
<dbReference type="GO" id="GO:0003700">
    <property type="term" value="F:DNA-binding transcription factor activity"/>
    <property type="evidence" value="ECO:0007669"/>
    <property type="project" value="InterPro"/>
</dbReference>
<organism evidence="5 6">
    <name type="scientific">Paracoccus versutus</name>
    <name type="common">Thiobacillus versutus</name>
    <dbReference type="NCBI Taxonomy" id="34007"/>
    <lineage>
        <taxon>Bacteria</taxon>
        <taxon>Pseudomonadati</taxon>
        <taxon>Pseudomonadota</taxon>
        <taxon>Alphaproteobacteria</taxon>
        <taxon>Rhodobacterales</taxon>
        <taxon>Paracoccaceae</taxon>
        <taxon>Paracoccus</taxon>
    </lineage>
</organism>
<dbReference type="InterPro" id="IPR009057">
    <property type="entry name" value="Homeodomain-like_sf"/>
</dbReference>
<dbReference type="InterPro" id="IPR050204">
    <property type="entry name" value="AraC_XylS_family_regulators"/>
</dbReference>
<dbReference type="RefSeq" id="WP_036757848.1">
    <property type="nucleotide sequence ID" value="NZ_CP035284.1"/>
</dbReference>
<dbReference type="PANTHER" id="PTHR46796">
    <property type="entry name" value="HTH-TYPE TRANSCRIPTIONAL ACTIVATOR RHAS-RELATED"/>
    <property type="match status" value="1"/>
</dbReference>
<comment type="caution">
    <text evidence="5">The sequence shown here is derived from an EMBL/GenBank/DDBJ whole genome shotgun (WGS) entry which is preliminary data.</text>
</comment>
<keyword evidence="3" id="KW-0804">Transcription</keyword>
<keyword evidence="2 5" id="KW-0238">DNA-binding</keyword>
<dbReference type="InterPro" id="IPR018062">
    <property type="entry name" value="HTH_AraC-typ_CS"/>
</dbReference>
<dbReference type="GO" id="GO:0043565">
    <property type="term" value="F:sequence-specific DNA binding"/>
    <property type="evidence" value="ECO:0007669"/>
    <property type="project" value="InterPro"/>
</dbReference>
<dbReference type="InterPro" id="IPR020449">
    <property type="entry name" value="Tscrpt_reg_AraC-type_HTH"/>
</dbReference>
<dbReference type="SMART" id="SM00342">
    <property type="entry name" value="HTH_ARAC"/>
    <property type="match status" value="1"/>
</dbReference>
<evidence type="ECO:0000256" key="2">
    <source>
        <dbReference type="ARBA" id="ARBA00023125"/>
    </source>
</evidence>
<name>A0AAQ0HHM7_PARVE</name>
<proteinExistence type="predicted"/>
<dbReference type="AlphaFoldDB" id="A0AAQ0HHM7"/>
<sequence length="238" mass="26373">MPRLLGLADLEFLEAILEPLPDCPFFVKNDKLRYVAANSSMAKLCGVRQASDLIGGMAGDFFPPHLAQYYEQLDLGVLAAGTAVTNHLHLTSTRRSRRAALLFTRTPVRDVAGTTVGVCGTARWLADTMQLRRLVTAADHVREHFEQPLELHKLAEMAEISPSQLERDFKKVFGTTLRDFQHKLRLGHAIQLLQDGTDPIAEVAQACGYSDQSAFTRRFRSQMGLSPGAFRRRLPAGG</sequence>
<evidence type="ECO:0000256" key="1">
    <source>
        <dbReference type="ARBA" id="ARBA00023015"/>
    </source>
</evidence>
<dbReference type="PROSITE" id="PS01124">
    <property type="entry name" value="HTH_ARAC_FAMILY_2"/>
    <property type="match status" value="1"/>
</dbReference>
<accession>A0AAQ0HHM7</accession>
<keyword evidence="1" id="KW-0805">Transcription regulation</keyword>
<dbReference type="PROSITE" id="PS00041">
    <property type="entry name" value="HTH_ARAC_FAMILY_1"/>
    <property type="match status" value="1"/>
</dbReference>
<dbReference type="PANTHER" id="PTHR46796:SF13">
    <property type="entry name" value="HTH-TYPE TRANSCRIPTIONAL ACTIVATOR RHAS"/>
    <property type="match status" value="1"/>
</dbReference>
<dbReference type="SUPFAM" id="SSF55785">
    <property type="entry name" value="PYP-like sensor domain (PAS domain)"/>
    <property type="match status" value="1"/>
</dbReference>
<dbReference type="PRINTS" id="PR00032">
    <property type="entry name" value="HTHARAC"/>
</dbReference>
<protein>
    <submittedName>
        <fullName evidence="5">AraC-like DNA-binding protein</fullName>
    </submittedName>
</protein>
<dbReference type="InterPro" id="IPR018060">
    <property type="entry name" value="HTH_AraC"/>
</dbReference>
<dbReference type="SUPFAM" id="SSF46689">
    <property type="entry name" value="Homeodomain-like"/>
    <property type="match status" value="2"/>
</dbReference>
<evidence type="ECO:0000313" key="5">
    <source>
        <dbReference type="EMBL" id="REG45930.1"/>
    </source>
</evidence>
<gene>
    <name evidence="5" type="ORF">ATH84_101897</name>
</gene>
<evidence type="ECO:0000259" key="4">
    <source>
        <dbReference type="PROSITE" id="PS01124"/>
    </source>
</evidence>
<keyword evidence="6" id="KW-1185">Reference proteome</keyword>